<evidence type="ECO:0000256" key="2">
    <source>
        <dbReference type="SAM" id="SignalP"/>
    </source>
</evidence>
<keyword evidence="1" id="KW-1133">Transmembrane helix</keyword>
<keyword evidence="2" id="KW-0732">Signal</keyword>
<evidence type="ECO:0008006" key="5">
    <source>
        <dbReference type="Google" id="ProtNLM"/>
    </source>
</evidence>
<feature type="transmembrane region" description="Helical" evidence="1">
    <location>
        <begin position="51"/>
        <end position="71"/>
    </location>
</feature>
<accession>A0A2U8H8L5</accession>
<feature type="chain" id="PRO_5015943866" description="Multidrug transporter" evidence="2">
    <location>
        <begin position="28"/>
        <end position="112"/>
    </location>
</feature>
<gene>
    <name evidence="3" type="ORF">CEW87_06050</name>
</gene>
<evidence type="ECO:0000256" key="1">
    <source>
        <dbReference type="SAM" id="Phobius"/>
    </source>
</evidence>
<sequence>MRRHLTRSKTALIVITLTLALCQPVSAQQREPITGDRGSDMVVDLVLVRPLGIVATVLGTAGFIVALPFTVPSGSVEDTAREWIGAPLEYTFNRPLGNFDTCGADRHPCGSR</sequence>
<reference evidence="3 4" key="1">
    <citation type="submission" date="2017-06" db="EMBL/GenBank/DDBJ databases">
        <title>Azoarcus sp. TSNA42 complete genome sequence.</title>
        <authorList>
            <person name="Woo J.-H."/>
            <person name="Kim H.-S."/>
        </authorList>
    </citation>
    <scope>NUCLEOTIDE SEQUENCE [LARGE SCALE GENOMIC DNA]</scope>
    <source>
        <strain evidence="3 4">TSNA42</strain>
    </source>
</reference>
<dbReference type="OrthoDB" id="332175at2"/>
<dbReference type="EMBL" id="CP022188">
    <property type="protein sequence ID" value="AWI81920.1"/>
    <property type="molecule type" value="Genomic_DNA"/>
</dbReference>
<feature type="signal peptide" evidence="2">
    <location>
        <begin position="1"/>
        <end position="27"/>
    </location>
</feature>
<keyword evidence="1" id="KW-0812">Transmembrane</keyword>
<dbReference type="AlphaFoldDB" id="A0A2U8H8L5"/>
<protein>
    <recommendedName>
        <fullName evidence="5">Multidrug transporter</fullName>
    </recommendedName>
</protein>
<organism evidence="3 4">
    <name type="scientific">Parazoarcus communis</name>
    <dbReference type="NCBI Taxonomy" id="41977"/>
    <lineage>
        <taxon>Bacteria</taxon>
        <taxon>Pseudomonadati</taxon>
        <taxon>Pseudomonadota</taxon>
        <taxon>Betaproteobacteria</taxon>
        <taxon>Rhodocyclales</taxon>
        <taxon>Zoogloeaceae</taxon>
        <taxon>Parazoarcus</taxon>
    </lineage>
</organism>
<proteinExistence type="predicted"/>
<keyword evidence="1" id="KW-0472">Membrane</keyword>
<dbReference type="RefSeq" id="WP_108976971.1">
    <property type="nucleotide sequence ID" value="NZ_CP022188.1"/>
</dbReference>
<evidence type="ECO:0000313" key="4">
    <source>
        <dbReference type="Proteomes" id="UP000244902"/>
    </source>
</evidence>
<dbReference type="Proteomes" id="UP000244902">
    <property type="component" value="Chromosome"/>
</dbReference>
<evidence type="ECO:0000313" key="3">
    <source>
        <dbReference type="EMBL" id="AWI81920.1"/>
    </source>
</evidence>
<name>A0A2U8H8L5_9RHOO</name>